<name>A0A834UAE6_VESPE</name>
<keyword evidence="2" id="KW-1185">Reference proteome</keyword>
<dbReference type="Proteomes" id="UP000600918">
    <property type="component" value="Unassembled WGS sequence"/>
</dbReference>
<dbReference type="AlphaFoldDB" id="A0A834UAE6"/>
<dbReference type="EMBL" id="JACSDY010000006">
    <property type="protein sequence ID" value="KAF7425653.1"/>
    <property type="molecule type" value="Genomic_DNA"/>
</dbReference>
<sequence>MRTWLRLIEKGNPAIHFSSLGDFENAFPPGRSPTVLPAEATVAPQQDGFDECGRTTFVIDLIGVEEKEMEKQEEEAGQVSRELGIATKKVRKTMEFGMDGGRKGGGGEIAIRSRRVESRVGEKRRGLEEGEELASFKGRRKREQPEYIIAMSFRACSGSIGRSNVKRINFVGIPPWRKQSRDYHDRIAMVAKRMHGPGCTLPFPLLWNRDFTSTANLVTQSPLSQSFSQFSLINAQRTIRNPIGHQTRSRKSPWLIQKWPTVTKSRR</sequence>
<reference evidence="1" key="1">
    <citation type="journal article" date="2020" name="G3 (Bethesda)">
        <title>High-Quality Assemblies for Three Invasive Social Wasps from the &lt;i&gt;Vespula&lt;/i&gt; Genus.</title>
        <authorList>
            <person name="Harrop T.W.R."/>
            <person name="Guhlin J."/>
            <person name="McLaughlin G.M."/>
            <person name="Permina E."/>
            <person name="Stockwell P."/>
            <person name="Gilligan J."/>
            <person name="Le Lec M.F."/>
            <person name="Gruber M.A.M."/>
            <person name="Quinn O."/>
            <person name="Lovegrove M."/>
            <person name="Duncan E.J."/>
            <person name="Remnant E.J."/>
            <person name="Van Eeckhoven J."/>
            <person name="Graham B."/>
            <person name="Knapp R.A."/>
            <person name="Langford K.W."/>
            <person name="Kronenberg Z."/>
            <person name="Press M.O."/>
            <person name="Eacker S.M."/>
            <person name="Wilson-Rankin E.E."/>
            <person name="Purcell J."/>
            <person name="Lester P.J."/>
            <person name="Dearden P.K."/>
        </authorList>
    </citation>
    <scope>NUCLEOTIDE SEQUENCE</scope>
    <source>
        <strain evidence="1">Volc-1</strain>
    </source>
</reference>
<proteinExistence type="predicted"/>
<comment type="caution">
    <text evidence="1">The sequence shown here is derived from an EMBL/GenBank/DDBJ whole genome shotgun (WGS) entry which is preliminary data.</text>
</comment>
<evidence type="ECO:0000313" key="2">
    <source>
        <dbReference type="Proteomes" id="UP000600918"/>
    </source>
</evidence>
<accession>A0A834UAE6</accession>
<gene>
    <name evidence="1" type="ORF">H0235_008091</name>
</gene>
<protein>
    <submittedName>
        <fullName evidence="1">Uncharacterized protein</fullName>
    </submittedName>
</protein>
<evidence type="ECO:0000313" key="1">
    <source>
        <dbReference type="EMBL" id="KAF7425653.1"/>
    </source>
</evidence>
<organism evidence="1 2">
    <name type="scientific">Vespula pensylvanica</name>
    <name type="common">Western yellow jacket</name>
    <name type="synonym">Wasp</name>
    <dbReference type="NCBI Taxonomy" id="30213"/>
    <lineage>
        <taxon>Eukaryota</taxon>
        <taxon>Metazoa</taxon>
        <taxon>Ecdysozoa</taxon>
        <taxon>Arthropoda</taxon>
        <taxon>Hexapoda</taxon>
        <taxon>Insecta</taxon>
        <taxon>Pterygota</taxon>
        <taxon>Neoptera</taxon>
        <taxon>Endopterygota</taxon>
        <taxon>Hymenoptera</taxon>
        <taxon>Apocrita</taxon>
        <taxon>Aculeata</taxon>
        <taxon>Vespoidea</taxon>
        <taxon>Vespidae</taxon>
        <taxon>Vespinae</taxon>
        <taxon>Vespula</taxon>
    </lineage>
</organism>